<keyword evidence="1" id="KW-1185">Reference proteome</keyword>
<protein>
    <submittedName>
        <fullName evidence="2">Transposase</fullName>
    </submittedName>
</protein>
<dbReference type="Gene3D" id="3.30.420.10">
    <property type="entry name" value="Ribonuclease H-like superfamily/Ribonuclease H"/>
    <property type="match status" value="1"/>
</dbReference>
<name>A0A914X6C5_9BILA</name>
<sequence length="111" mass="12678">MTAFRQPSLLAENGSSHARRPLSVMVWAGVTADDKTSLIFIDQGVKMNQEVYREEVLEKVLPWARDHFTNRRWTFQQDSAPSHRAKTMQQWCENNFSAFIKSTVAAVLAPP</sequence>
<dbReference type="PANTHER" id="PTHR46068:SF1">
    <property type="entry name" value="TRANSPOSASE IS30-LIKE HTH DOMAIN-CONTAINING PROTEIN"/>
    <property type="match status" value="1"/>
</dbReference>
<evidence type="ECO:0000313" key="2">
    <source>
        <dbReference type="WBParaSite" id="PSAMB.scaffold6551size9252.g28719.t1"/>
    </source>
</evidence>
<dbReference type="GO" id="GO:0003676">
    <property type="term" value="F:nucleic acid binding"/>
    <property type="evidence" value="ECO:0007669"/>
    <property type="project" value="InterPro"/>
</dbReference>
<dbReference type="AlphaFoldDB" id="A0A914X6C5"/>
<organism evidence="1 2">
    <name type="scientific">Plectus sambesii</name>
    <dbReference type="NCBI Taxonomy" id="2011161"/>
    <lineage>
        <taxon>Eukaryota</taxon>
        <taxon>Metazoa</taxon>
        <taxon>Ecdysozoa</taxon>
        <taxon>Nematoda</taxon>
        <taxon>Chromadorea</taxon>
        <taxon>Plectida</taxon>
        <taxon>Plectina</taxon>
        <taxon>Plectoidea</taxon>
        <taxon>Plectidae</taxon>
        <taxon>Plectus</taxon>
    </lineage>
</organism>
<accession>A0A914X6C5</accession>
<dbReference type="Proteomes" id="UP000887566">
    <property type="component" value="Unplaced"/>
</dbReference>
<dbReference type="PANTHER" id="PTHR46068">
    <property type="entry name" value="PROTEIN CBG27172"/>
    <property type="match status" value="1"/>
</dbReference>
<proteinExistence type="predicted"/>
<reference evidence="2" key="1">
    <citation type="submission" date="2022-11" db="UniProtKB">
        <authorList>
            <consortium name="WormBaseParasite"/>
        </authorList>
    </citation>
    <scope>IDENTIFICATION</scope>
</reference>
<dbReference type="WBParaSite" id="PSAMB.scaffold6551size9252.g28719.t1">
    <property type="protein sequence ID" value="PSAMB.scaffold6551size9252.g28719.t1"/>
    <property type="gene ID" value="PSAMB.scaffold6551size9252.g28719"/>
</dbReference>
<dbReference type="InterPro" id="IPR036397">
    <property type="entry name" value="RNaseH_sf"/>
</dbReference>
<evidence type="ECO:0000313" key="1">
    <source>
        <dbReference type="Proteomes" id="UP000887566"/>
    </source>
</evidence>